<feature type="chain" id="PRO_5035965470" description="Carboxylic ester hydrolase" evidence="4">
    <location>
        <begin position="18"/>
        <end position="302"/>
    </location>
</feature>
<dbReference type="EC" id="3.1.1.-" evidence="4"/>
<dbReference type="InterPro" id="IPR050654">
    <property type="entry name" value="AChE-related_enzymes"/>
</dbReference>
<evidence type="ECO:0000256" key="1">
    <source>
        <dbReference type="ARBA" id="ARBA00005964"/>
    </source>
</evidence>
<evidence type="ECO:0000313" key="6">
    <source>
        <dbReference type="EMBL" id="CAH1790556.1"/>
    </source>
</evidence>
<dbReference type="InterPro" id="IPR019819">
    <property type="entry name" value="Carboxylesterase_B_CS"/>
</dbReference>
<dbReference type="EMBL" id="CAIIXF020000007">
    <property type="protein sequence ID" value="CAH1790556.1"/>
    <property type="molecule type" value="Genomic_DNA"/>
</dbReference>
<proteinExistence type="inferred from homology"/>
<dbReference type="PROSITE" id="PS00122">
    <property type="entry name" value="CARBOXYLESTERASE_B_1"/>
    <property type="match status" value="1"/>
</dbReference>
<dbReference type="InterPro" id="IPR019826">
    <property type="entry name" value="Carboxylesterase_B_AS"/>
</dbReference>
<sequence length="302" mass="33051">MLLVLGMILVQFMGVRTQEESLITIPAGPIRGTLNSLEEFKYIPQFQGKDLEFRTYLGIPYADPPVGDLRFRPPRALTTTWNETRNATEYGKVCIQNPFIYQSQGGSVDNMSEDCLTLNIWAPGNGSDSQPKAVMVWIHGGGFQFGGTDKTYDGTALGVMGDVIFVSMNYRLNVFGFLSTGNSVVPGNMGLLDQKLALHWVKENIARFGGDPERITIFGESAGATAVTIQAFSPQNKGLFQRVIAQSGSLLASWVFNMEDTVPSIKSMGQQLGCSNDSMVNLVECLRGLDATELYAACKIIY</sequence>
<organism evidence="6 7">
    <name type="scientific">Owenia fusiformis</name>
    <name type="common">Polychaete worm</name>
    <dbReference type="NCBI Taxonomy" id="6347"/>
    <lineage>
        <taxon>Eukaryota</taxon>
        <taxon>Metazoa</taxon>
        <taxon>Spiralia</taxon>
        <taxon>Lophotrochozoa</taxon>
        <taxon>Annelida</taxon>
        <taxon>Polychaeta</taxon>
        <taxon>Sedentaria</taxon>
        <taxon>Canalipalpata</taxon>
        <taxon>Sabellida</taxon>
        <taxon>Oweniida</taxon>
        <taxon>Oweniidae</taxon>
        <taxon>Owenia</taxon>
    </lineage>
</organism>
<dbReference type="GO" id="GO:0052689">
    <property type="term" value="F:carboxylic ester hydrolase activity"/>
    <property type="evidence" value="ECO:0007669"/>
    <property type="project" value="UniProtKB-KW"/>
</dbReference>
<dbReference type="InterPro" id="IPR029058">
    <property type="entry name" value="AB_hydrolase_fold"/>
</dbReference>
<dbReference type="InterPro" id="IPR002018">
    <property type="entry name" value="CarbesteraseB"/>
</dbReference>
<protein>
    <recommendedName>
        <fullName evidence="4">Carboxylic ester hydrolase</fullName>
        <ecNumber evidence="4">3.1.1.-</ecNumber>
    </recommendedName>
</protein>
<feature type="domain" description="Carboxylesterase type B" evidence="5">
    <location>
        <begin position="21"/>
        <end position="299"/>
    </location>
</feature>
<name>A0A8S4P8F9_OWEFU</name>
<keyword evidence="3 4" id="KW-0378">Hydrolase</keyword>
<evidence type="ECO:0000256" key="2">
    <source>
        <dbReference type="ARBA" id="ARBA00022487"/>
    </source>
</evidence>
<dbReference type="SUPFAM" id="SSF53474">
    <property type="entry name" value="alpha/beta-Hydrolases"/>
    <property type="match status" value="1"/>
</dbReference>
<dbReference type="Pfam" id="PF00135">
    <property type="entry name" value="COesterase"/>
    <property type="match status" value="1"/>
</dbReference>
<gene>
    <name evidence="6" type="ORF">OFUS_LOCUS15746</name>
</gene>
<dbReference type="PANTHER" id="PTHR43918:SF4">
    <property type="entry name" value="CARBOXYLIC ESTER HYDROLASE"/>
    <property type="match status" value="1"/>
</dbReference>
<dbReference type="PROSITE" id="PS00941">
    <property type="entry name" value="CARBOXYLESTERASE_B_2"/>
    <property type="match status" value="1"/>
</dbReference>
<evidence type="ECO:0000256" key="4">
    <source>
        <dbReference type="RuleBase" id="RU361235"/>
    </source>
</evidence>
<dbReference type="PANTHER" id="PTHR43918">
    <property type="entry name" value="ACETYLCHOLINESTERASE"/>
    <property type="match status" value="1"/>
</dbReference>
<keyword evidence="2" id="KW-0719">Serine esterase</keyword>
<keyword evidence="4" id="KW-0732">Signal</keyword>
<evidence type="ECO:0000256" key="3">
    <source>
        <dbReference type="ARBA" id="ARBA00022801"/>
    </source>
</evidence>
<evidence type="ECO:0000259" key="5">
    <source>
        <dbReference type="Pfam" id="PF00135"/>
    </source>
</evidence>
<keyword evidence="7" id="KW-1185">Reference proteome</keyword>
<dbReference type="Proteomes" id="UP000749559">
    <property type="component" value="Unassembled WGS sequence"/>
</dbReference>
<reference evidence="6" key="1">
    <citation type="submission" date="2022-03" db="EMBL/GenBank/DDBJ databases">
        <authorList>
            <person name="Martin C."/>
        </authorList>
    </citation>
    <scope>NUCLEOTIDE SEQUENCE</scope>
</reference>
<accession>A0A8S4P8F9</accession>
<dbReference type="AlphaFoldDB" id="A0A8S4P8F9"/>
<comment type="caution">
    <text evidence="6">The sequence shown here is derived from an EMBL/GenBank/DDBJ whole genome shotgun (WGS) entry which is preliminary data.</text>
</comment>
<dbReference type="Gene3D" id="3.40.50.1820">
    <property type="entry name" value="alpha/beta hydrolase"/>
    <property type="match status" value="1"/>
</dbReference>
<dbReference type="OrthoDB" id="408631at2759"/>
<comment type="similarity">
    <text evidence="1 4">Belongs to the type-B carboxylesterase/lipase family.</text>
</comment>
<evidence type="ECO:0000313" key="7">
    <source>
        <dbReference type="Proteomes" id="UP000749559"/>
    </source>
</evidence>
<feature type="signal peptide" evidence="4">
    <location>
        <begin position="1"/>
        <end position="17"/>
    </location>
</feature>